<gene>
    <name evidence="2" type="ORF">FBEOM_2691</name>
</gene>
<name>A0A9P5E315_9HYPO</name>
<sequence>MQALWSRAGQAHRCGCRVCESVVSSLGRRVTTAARPRKVTFVDIFTACYSSMLATAAIVDAVRKEDRRQEMDRQLEETRRELAQLQIRNLEASQTTSSTGSTQNEVTLPQMDQLWGAIKSLYTNRPYMKEIYNPATIRIDEFLNKIHTEQYECPDEATRNALRRTDYNHLEECIIREETDAAIRQRTPLNPNQLHNAGRTLSHLVQQLLKRADAHDKSNSPSPSFDEAIQLANEKTSFRYLVENDPERVIRNRIDLNSRLRKVVGSTLSLKEKVGRVCYNLMVSAYPADMHTYNTLIVAFDKHGYKYLSEPVVNSFYYYRRLRPTPSTFVAILNHYKTSGNYGRFLRSLASLAGLDGETGAKLRRRLADETSSERRKSSKIQTWTQTGDYFWEHAPLDKPLVEAAIQGLLHMKLFDQAAEFFVSCMKAKVVLGTHVIRQLFDECIVALDWRSAVRLIQGFTDCSSTWPSMLLGRDQDTSYLIGRIRVLLDLAGLRSVSGEVPRSTLDNLSISSHNFYQFLRDLTTADSTSQIEMPEPSAQTRDSALDPVSASKRRLLQIEALWKEQDSVGKMTRSIESKLLYPEFSSAFRMSMAFHIGNAVADQTVELNGEMMEIMSQLPLSERVERGFAECKTFQNSSNSRAEGGNIVEEMQELSRDIPAEEQDKEEVGMLLREEELDMLSAQNAITFKRMKANAAERKPLRARPMRLTAWPVADQQVGYLQNASFG</sequence>
<dbReference type="OrthoDB" id="185373at2759"/>
<keyword evidence="1" id="KW-0175">Coiled coil</keyword>
<dbReference type="AlphaFoldDB" id="A0A9P5E315"/>
<evidence type="ECO:0000313" key="2">
    <source>
        <dbReference type="EMBL" id="KAF4343393.1"/>
    </source>
</evidence>
<feature type="coiled-coil region" evidence="1">
    <location>
        <begin position="61"/>
        <end position="95"/>
    </location>
</feature>
<reference evidence="2" key="1">
    <citation type="journal article" date="2017" name="Mycologia">
        <title>Fusarium algeriense, sp. nov., a novel toxigenic crown rot pathogen of durum wheat from Algeria is nested in the Fusarium burgessii species complex.</title>
        <authorList>
            <person name="Laraba I."/>
            <person name="Keddad A."/>
            <person name="Boureghda H."/>
            <person name="Abdallah N."/>
            <person name="Vaughan M.M."/>
            <person name="Proctor R.H."/>
            <person name="Busman M."/>
            <person name="O'Donnell K."/>
        </authorList>
    </citation>
    <scope>NUCLEOTIDE SEQUENCE</scope>
    <source>
        <strain evidence="2">NRRL 25174</strain>
    </source>
</reference>
<evidence type="ECO:0000256" key="1">
    <source>
        <dbReference type="SAM" id="Coils"/>
    </source>
</evidence>
<organism evidence="2 3">
    <name type="scientific">Fusarium beomiforme</name>
    <dbReference type="NCBI Taxonomy" id="44412"/>
    <lineage>
        <taxon>Eukaryota</taxon>
        <taxon>Fungi</taxon>
        <taxon>Dikarya</taxon>
        <taxon>Ascomycota</taxon>
        <taxon>Pezizomycotina</taxon>
        <taxon>Sordariomycetes</taxon>
        <taxon>Hypocreomycetidae</taxon>
        <taxon>Hypocreales</taxon>
        <taxon>Nectriaceae</taxon>
        <taxon>Fusarium</taxon>
        <taxon>Fusarium burgessii species complex</taxon>
    </lineage>
</organism>
<protein>
    <submittedName>
        <fullName evidence="2">Pentatricopeptide repeat domain protein</fullName>
    </submittedName>
</protein>
<accession>A0A9P5E315</accession>
<comment type="caution">
    <text evidence="2">The sequence shown here is derived from an EMBL/GenBank/DDBJ whole genome shotgun (WGS) entry which is preliminary data.</text>
</comment>
<dbReference type="EMBL" id="PVQB02000092">
    <property type="protein sequence ID" value="KAF4343393.1"/>
    <property type="molecule type" value="Genomic_DNA"/>
</dbReference>
<proteinExistence type="predicted"/>
<dbReference type="Proteomes" id="UP000730481">
    <property type="component" value="Unassembled WGS sequence"/>
</dbReference>
<keyword evidence="3" id="KW-1185">Reference proteome</keyword>
<reference evidence="2" key="2">
    <citation type="submission" date="2020-02" db="EMBL/GenBank/DDBJ databases">
        <title>Identification and distribution of gene clusters putatively required for synthesis of sphingolipid metabolism inhibitors in phylogenetically diverse species of the filamentous fungus Fusarium.</title>
        <authorList>
            <person name="Kim H.-S."/>
            <person name="Busman M."/>
            <person name="Brown D.W."/>
            <person name="Divon H."/>
            <person name="Uhlig S."/>
            <person name="Proctor R.H."/>
        </authorList>
    </citation>
    <scope>NUCLEOTIDE SEQUENCE</scope>
    <source>
        <strain evidence="2">NRRL 25174</strain>
    </source>
</reference>
<evidence type="ECO:0000313" key="3">
    <source>
        <dbReference type="Proteomes" id="UP000730481"/>
    </source>
</evidence>